<comment type="similarity">
    <text evidence="4">Belongs to the CDIP1/LITAF family.</text>
</comment>
<evidence type="ECO:0000313" key="11">
    <source>
        <dbReference type="Proteomes" id="UP000492821"/>
    </source>
</evidence>
<accession>A0A7E4UP50</accession>
<keyword evidence="5" id="KW-0479">Metal-binding</keyword>
<dbReference type="PANTHER" id="PTHR23292">
    <property type="entry name" value="LIPOPOLYSACCHARIDE-INDUCED TUMOR NECROSIS FACTOR-ALPHA FACTOR"/>
    <property type="match status" value="1"/>
</dbReference>
<feature type="domain" description="LITAF" evidence="10">
    <location>
        <begin position="58"/>
        <end position="146"/>
    </location>
</feature>
<dbReference type="PANTHER" id="PTHR23292:SF6">
    <property type="entry name" value="FI16602P1-RELATED"/>
    <property type="match status" value="1"/>
</dbReference>
<evidence type="ECO:0000256" key="5">
    <source>
        <dbReference type="ARBA" id="ARBA00022723"/>
    </source>
</evidence>
<reference evidence="11" key="1">
    <citation type="journal article" date="2013" name="Genetics">
        <title>The draft genome and transcriptome of Panagrellus redivivus are shaped by the harsh demands of a free-living lifestyle.</title>
        <authorList>
            <person name="Srinivasan J."/>
            <person name="Dillman A.R."/>
            <person name="Macchietto M.G."/>
            <person name="Heikkinen L."/>
            <person name="Lakso M."/>
            <person name="Fracchia K.M."/>
            <person name="Antoshechkin I."/>
            <person name="Mortazavi A."/>
            <person name="Wong G."/>
            <person name="Sternberg P.W."/>
        </authorList>
    </citation>
    <scope>NUCLEOTIDE SEQUENCE [LARGE SCALE GENOMIC DNA]</scope>
    <source>
        <strain evidence="11">MT8872</strain>
    </source>
</reference>
<dbReference type="Pfam" id="PF10601">
    <property type="entry name" value="zf-LITAF-like"/>
    <property type="match status" value="1"/>
</dbReference>
<dbReference type="WBParaSite" id="Pan_g11099.t1">
    <property type="protein sequence ID" value="Pan_g11099.t1"/>
    <property type="gene ID" value="Pan_g11099"/>
</dbReference>
<evidence type="ECO:0000256" key="4">
    <source>
        <dbReference type="ARBA" id="ARBA00005975"/>
    </source>
</evidence>
<dbReference type="GO" id="GO:0005765">
    <property type="term" value="C:lysosomal membrane"/>
    <property type="evidence" value="ECO:0007669"/>
    <property type="project" value="UniProtKB-SubCell"/>
</dbReference>
<evidence type="ECO:0000256" key="9">
    <source>
        <dbReference type="SAM" id="Phobius"/>
    </source>
</evidence>
<keyword evidence="6" id="KW-0862">Zinc</keyword>
<dbReference type="AlphaFoldDB" id="A0A7E4UP50"/>
<dbReference type="SMART" id="SM00714">
    <property type="entry name" value="LITAF"/>
    <property type="match status" value="1"/>
</dbReference>
<sequence>MSDSPPPPYSEQDKHPNYPTKAPPVPEPPILAPIQTAGVTAAPPYPEAPRNGGTHVIQLQPIVIQTPLFGQFPVETDCRYCHAHIVTHTNKVAGALPWVIMGICFVLGFFLLIPWCICCLPFCIESCLDVLHTCPSCKRALGRFSRI</sequence>
<evidence type="ECO:0000256" key="2">
    <source>
        <dbReference type="ARBA" id="ARBA00004481"/>
    </source>
</evidence>
<keyword evidence="9" id="KW-0812">Transmembrane</keyword>
<evidence type="ECO:0000256" key="7">
    <source>
        <dbReference type="ARBA" id="ARBA00023136"/>
    </source>
</evidence>
<dbReference type="PROSITE" id="PS51837">
    <property type="entry name" value="LITAF"/>
    <property type="match status" value="1"/>
</dbReference>
<evidence type="ECO:0000256" key="3">
    <source>
        <dbReference type="ARBA" id="ARBA00004630"/>
    </source>
</evidence>
<dbReference type="Proteomes" id="UP000492821">
    <property type="component" value="Unassembled WGS sequence"/>
</dbReference>
<feature type="transmembrane region" description="Helical" evidence="9">
    <location>
        <begin position="95"/>
        <end position="115"/>
    </location>
</feature>
<evidence type="ECO:0000259" key="10">
    <source>
        <dbReference type="PROSITE" id="PS51837"/>
    </source>
</evidence>
<keyword evidence="11" id="KW-1185">Reference proteome</keyword>
<name>A0A7E4UP50_PANRE</name>
<organism evidence="11 12">
    <name type="scientific">Panagrellus redivivus</name>
    <name type="common">Microworm</name>
    <dbReference type="NCBI Taxonomy" id="6233"/>
    <lineage>
        <taxon>Eukaryota</taxon>
        <taxon>Metazoa</taxon>
        <taxon>Ecdysozoa</taxon>
        <taxon>Nematoda</taxon>
        <taxon>Chromadorea</taxon>
        <taxon>Rhabditida</taxon>
        <taxon>Tylenchina</taxon>
        <taxon>Panagrolaimomorpha</taxon>
        <taxon>Panagrolaimoidea</taxon>
        <taxon>Panagrolaimidae</taxon>
        <taxon>Panagrellus</taxon>
    </lineage>
</organism>
<evidence type="ECO:0000313" key="12">
    <source>
        <dbReference type="WBParaSite" id="Pan_g11099.t1"/>
    </source>
</evidence>
<keyword evidence="9" id="KW-1133">Transmembrane helix</keyword>
<dbReference type="InterPro" id="IPR037519">
    <property type="entry name" value="LITAF_fam"/>
</dbReference>
<dbReference type="GO" id="GO:0031902">
    <property type="term" value="C:late endosome membrane"/>
    <property type="evidence" value="ECO:0007669"/>
    <property type="project" value="UniProtKB-SubCell"/>
</dbReference>
<comment type="subcellular location">
    <subcellularLocation>
        <location evidence="2">Endosome membrane</location>
        <topology evidence="2">Peripheral membrane protein</topology>
    </subcellularLocation>
    <subcellularLocation>
        <location evidence="1">Late endosome membrane</location>
    </subcellularLocation>
    <subcellularLocation>
        <location evidence="3">Lysosome membrane</location>
        <topology evidence="3">Peripheral membrane protein</topology>
        <orientation evidence="3">Cytoplasmic side</orientation>
    </subcellularLocation>
</comment>
<evidence type="ECO:0000256" key="8">
    <source>
        <dbReference type="SAM" id="MobiDB-lite"/>
    </source>
</evidence>
<reference evidence="12" key="2">
    <citation type="submission" date="2020-10" db="UniProtKB">
        <authorList>
            <consortium name="WormBaseParasite"/>
        </authorList>
    </citation>
    <scope>IDENTIFICATION</scope>
</reference>
<evidence type="ECO:0000256" key="1">
    <source>
        <dbReference type="ARBA" id="ARBA00004414"/>
    </source>
</evidence>
<proteinExistence type="inferred from homology"/>
<dbReference type="InterPro" id="IPR006629">
    <property type="entry name" value="LITAF"/>
</dbReference>
<feature type="region of interest" description="Disordered" evidence="8">
    <location>
        <begin position="1"/>
        <end position="29"/>
    </location>
</feature>
<dbReference type="GO" id="GO:0008270">
    <property type="term" value="F:zinc ion binding"/>
    <property type="evidence" value="ECO:0007669"/>
    <property type="project" value="TreeGrafter"/>
</dbReference>
<protein>
    <submittedName>
        <fullName evidence="12">LITAF domain-containing protein</fullName>
    </submittedName>
</protein>
<evidence type="ECO:0000256" key="6">
    <source>
        <dbReference type="ARBA" id="ARBA00022833"/>
    </source>
</evidence>
<keyword evidence="7 9" id="KW-0472">Membrane</keyword>